<evidence type="ECO:0000256" key="3">
    <source>
        <dbReference type="ARBA" id="ARBA00023157"/>
    </source>
</evidence>
<dbReference type="EMBL" id="NHOQ01000739">
    <property type="protein sequence ID" value="PWA28871.1"/>
    <property type="molecule type" value="Genomic_DNA"/>
</dbReference>
<keyword evidence="3" id="KW-1015">Disulfide bond</keyword>
<organism evidence="6 7">
    <name type="scientific">Gambusia affinis</name>
    <name type="common">Western mosquitofish</name>
    <name type="synonym">Heterandria affinis</name>
    <dbReference type="NCBI Taxonomy" id="33528"/>
    <lineage>
        <taxon>Eukaryota</taxon>
        <taxon>Metazoa</taxon>
        <taxon>Chordata</taxon>
        <taxon>Craniata</taxon>
        <taxon>Vertebrata</taxon>
        <taxon>Euteleostomi</taxon>
        <taxon>Actinopterygii</taxon>
        <taxon>Neopterygii</taxon>
        <taxon>Teleostei</taxon>
        <taxon>Neoteleostei</taxon>
        <taxon>Acanthomorphata</taxon>
        <taxon>Ovalentaria</taxon>
        <taxon>Atherinomorphae</taxon>
        <taxon>Cyprinodontiformes</taxon>
        <taxon>Poeciliidae</taxon>
        <taxon>Poeciliinae</taxon>
        <taxon>Gambusia</taxon>
    </lineage>
</organism>
<comment type="caution">
    <text evidence="6">The sequence shown here is derived from an EMBL/GenBank/DDBJ whole genome shotgun (WGS) entry which is preliminary data.</text>
</comment>
<name>A0A315VZW2_GAMAF</name>
<dbReference type="Pfam" id="PF00059">
    <property type="entry name" value="Lectin_C"/>
    <property type="match status" value="1"/>
</dbReference>
<dbReference type="SUPFAM" id="SSF56436">
    <property type="entry name" value="C-type lectin-like"/>
    <property type="match status" value="1"/>
</dbReference>
<proteinExistence type="predicted"/>
<gene>
    <name evidence="6" type="ORF">CCH79_00012959</name>
</gene>
<dbReference type="InterPro" id="IPR016186">
    <property type="entry name" value="C-type_lectin-like/link_sf"/>
</dbReference>
<evidence type="ECO:0000259" key="5">
    <source>
        <dbReference type="PROSITE" id="PS50041"/>
    </source>
</evidence>
<keyword evidence="4" id="KW-1133">Transmembrane helix</keyword>
<evidence type="ECO:0000256" key="4">
    <source>
        <dbReference type="SAM" id="Phobius"/>
    </source>
</evidence>
<dbReference type="GO" id="GO:0016020">
    <property type="term" value="C:membrane"/>
    <property type="evidence" value="ECO:0007669"/>
    <property type="project" value="UniProtKB-SubCell"/>
</dbReference>
<dbReference type="CDD" id="cd03593">
    <property type="entry name" value="CLECT_NK_receptors_like"/>
    <property type="match status" value="1"/>
</dbReference>
<dbReference type="GO" id="GO:0030246">
    <property type="term" value="F:carbohydrate binding"/>
    <property type="evidence" value="ECO:0007669"/>
    <property type="project" value="UniProtKB-KW"/>
</dbReference>
<dbReference type="SMART" id="SM00034">
    <property type="entry name" value="CLECT"/>
    <property type="match status" value="1"/>
</dbReference>
<dbReference type="InterPro" id="IPR016187">
    <property type="entry name" value="CTDL_fold"/>
</dbReference>
<evidence type="ECO:0000313" key="7">
    <source>
        <dbReference type="Proteomes" id="UP000250572"/>
    </source>
</evidence>
<comment type="subcellular location">
    <subcellularLocation>
        <location evidence="1">Membrane</location>
        <topology evidence="1">Single-pass membrane protein</topology>
    </subcellularLocation>
</comment>
<dbReference type="Proteomes" id="UP000250572">
    <property type="component" value="Unassembled WGS sequence"/>
</dbReference>
<dbReference type="InterPro" id="IPR033992">
    <property type="entry name" value="NKR-like_CTLD"/>
</dbReference>
<accession>A0A315VZW2</accession>
<dbReference type="PROSITE" id="PS50041">
    <property type="entry name" value="C_TYPE_LECTIN_2"/>
    <property type="match status" value="1"/>
</dbReference>
<reference evidence="6 7" key="1">
    <citation type="journal article" date="2018" name="G3 (Bethesda)">
        <title>A High-Quality Reference Genome for the Invasive Mosquitofish Gambusia affinis Using a Chicago Library.</title>
        <authorList>
            <person name="Hoffberg S.L."/>
            <person name="Troendle N.J."/>
            <person name="Glenn T.C."/>
            <person name="Mahmud O."/>
            <person name="Louha S."/>
            <person name="Chalopin D."/>
            <person name="Bennetzen J.L."/>
            <person name="Mauricio R."/>
        </authorList>
    </citation>
    <scope>NUCLEOTIDE SEQUENCE [LARGE SCALE GENOMIC DNA]</scope>
    <source>
        <strain evidence="6">NE01/NJP1002.9</strain>
        <tissue evidence="6">Muscle</tissue>
    </source>
</reference>
<feature type="domain" description="C-type lectin" evidence="5">
    <location>
        <begin position="130"/>
        <end position="247"/>
    </location>
</feature>
<sequence length="250" mass="28310">MCEVELKGQMAANESADGLLRTAEDFKTSACGDTKSCKKLYLTYKGAVAIAAISLITAIILSSVLFAIWGAAQEEDPAFQNKQTENLQQCQKERQDLKMMLHLATQAVVFVSALPEDSRCRLCPDGWLWWRRHCYFFSVGLQENRRWKESAEFCQEHNSSLVVIKDDAEMDFLQGVMCNATKFPFLWVGLTDSQQEGRWLWLSGKDVQDHLPLAVQWDSDDRDCADLRGGGTLFAADCEEYGPWVCKRES</sequence>
<dbReference type="PANTHER" id="PTHR46746:SF9">
    <property type="entry name" value="CD209 ANTIGEN-LIKE PROTEIN C-LIKE"/>
    <property type="match status" value="1"/>
</dbReference>
<feature type="transmembrane region" description="Helical" evidence="4">
    <location>
        <begin position="48"/>
        <end position="72"/>
    </location>
</feature>
<keyword evidence="4" id="KW-0812">Transmembrane</keyword>
<dbReference type="AlphaFoldDB" id="A0A315VZW2"/>
<protein>
    <recommendedName>
        <fullName evidence="5">C-type lectin domain-containing protein</fullName>
    </recommendedName>
</protein>
<evidence type="ECO:0000313" key="6">
    <source>
        <dbReference type="EMBL" id="PWA28871.1"/>
    </source>
</evidence>
<evidence type="ECO:0000256" key="2">
    <source>
        <dbReference type="ARBA" id="ARBA00022734"/>
    </source>
</evidence>
<dbReference type="Gene3D" id="3.10.100.10">
    <property type="entry name" value="Mannose-Binding Protein A, subunit A"/>
    <property type="match status" value="1"/>
</dbReference>
<keyword evidence="2" id="KW-0430">Lectin</keyword>
<dbReference type="PANTHER" id="PTHR46746">
    <property type="entry name" value="KILLER CELL LECTIN-LIKE RECEPTOR SUBFAMILY F MEMBER 2"/>
    <property type="match status" value="1"/>
</dbReference>
<dbReference type="InterPro" id="IPR001304">
    <property type="entry name" value="C-type_lectin-like"/>
</dbReference>
<dbReference type="InterPro" id="IPR051379">
    <property type="entry name" value="C-type_Lectin_Receptor_IMM"/>
</dbReference>
<keyword evidence="4" id="KW-0472">Membrane</keyword>
<keyword evidence="7" id="KW-1185">Reference proteome</keyword>
<evidence type="ECO:0000256" key="1">
    <source>
        <dbReference type="ARBA" id="ARBA00004167"/>
    </source>
</evidence>